<dbReference type="PANTHER" id="PTHR11104">
    <property type="entry name" value="AMINOGLYCOSIDE N3-ACETYLTRANSFERASE"/>
    <property type="match status" value="1"/>
</dbReference>
<comment type="caution">
    <text evidence="5">The sequence shown here is derived from an EMBL/GenBank/DDBJ whole genome shotgun (WGS) entry which is preliminary data.</text>
</comment>
<dbReference type="SUPFAM" id="SSF110710">
    <property type="entry name" value="TTHA0583/YokD-like"/>
    <property type="match status" value="1"/>
</dbReference>
<keyword evidence="3 4" id="KW-0012">Acyltransferase</keyword>
<comment type="catalytic activity">
    <reaction evidence="4">
        <text>a 2-deoxystreptamine antibiotic + acetyl-CoA = an N(3)-acetyl-2-deoxystreptamine antibiotic + CoA + H(+)</text>
        <dbReference type="Rhea" id="RHEA:12665"/>
        <dbReference type="ChEBI" id="CHEBI:15378"/>
        <dbReference type="ChEBI" id="CHEBI:57287"/>
        <dbReference type="ChEBI" id="CHEBI:57288"/>
        <dbReference type="ChEBI" id="CHEBI:57921"/>
        <dbReference type="ChEBI" id="CHEBI:77452"/>
        <dbReference type="EC" id="2.3.1.81"/>
    </reaction>
</comment>
<dbReference type="STRING" id="545697.HMPREF0216_01412"/>
<dbReference type="GO" id="GO:0046353">
    <property type="term" value="F:aminoglycoside 3-N-acetyltransferase activity"/>
    <property type="evidence" value="ECO:0007669"/>
    <property type="project" value="UniProtKB-EC"/>
</dbReference>
<dbReference type="InterPro" id="IPR028345">
    <property type="entry name" value="Antibiotic_NAT-like"/>
</dbReference>
<dbReference type="AlphaFoldDB" id="L1QH93"/>
<dbReference type="EC" id="2.3.1.-" evidence="4"/>
<dbReference type="Proteomes" id="UP000010420">
    <property type="component" value="Unassembled WGS sequence"/>
</dbReference>
<dbReference type="PANTHER" id="PTHR11104:SF0">
    <property type="entry name" value="SPBETA PROPHAGE-DERIVED AMINOGLYCOSIDE N(3')-ACETYLTRANSFERASE-LIKE PROTEIN YOKD"/>
    <property type="match status" value="1"/>
</dbReference>
<gene>
    <name evidence="5" type="ORF">HMPREF0216_01412</name>
</gene>
<protein>
    <recommendedName>
        <fullName evidence="4">Aminoglycoside N(3)-acetyltransferase</fullName>
        <ecNumber evidence="4">2.3.1.-</ecNumber>
    </recommendedName>
</protein>
<proteinExistence type="inferred from homology"/>
<name>L1QH93_9CLOT</name>
<dbReference type="Pfam" id="PF02522">
    <property type="entry name" value="Antibiotic_NAT"/>
    <property type="match status" value="1"/>
</dbReference>
<evidence type="ECO:0000256" key="2">
    <source>
        <dbReference type="ARBA" id="ARBA00022679"/>
    </source>
</evidence>
<keyword evidence="4" id="KW-0046">Antibiotic resistance</keyword>
<evidence type="ECO:0000256" key="3">
    <source>
        <dbReference type="ARBA" id="ARBA00023315"/>
    </source>
</evidence>
<dbReference type="GO" id="GO:0046677">
    <property type="term" value="P:response to antibiotic"/>
    <property type="evidence" value="ECO:0007669"/>
    <property type="project" value="UniProtKB-KW"/>
</dbReference>
<evidence type="ECO:0000313" key="6">
    <source>
        <dbReference type="Proteomes" id="UP000010420"/>
    </source>
</evidence>
<dbReference type="HOGENOM" id="CLU_1657771_0_0_9"/>
<sequence>MFRALKSTERSEHPQVSFVANGVLAKRITESHPLTPQFGINSPLGKLYNLNAKVLLLGVGYNNCTSFHLAESLIDNMPKNKVGTSIMENGERVFKYFYDYEYDSDDFDLIGEEFEIRYNINKMQIGNAQCRFFNMKLGVDFARDWILRNRFCKYKININ</sequence>
<dbReference type="PATRIC" id="fig|545697.3.peg.1391"/>
<organism evidence="5 6">
    <name type="scientific">Clostridium celatum DSM 1785</name>
    <dbReference type="NCBI Taxonomy" id="545697"/>
    <lineage>
        <taxon>Bacteria</taxon>
        <taxon>Bacillati</taxon>
        <taxon>Bacillota</taxon>
        <taxon>Clostridia</taxon>
        <taxon>Eubacteriales</taxon>
        <taxon>Clostridiaceae</taxon>
        <taxon>Clostridium</taxon>
    </lineage>
</organism>
<accession>L1QH93</accession>
<evidence type="ECO:0000256" key="1">
    <source>
        <dbReference type="ARBA" id="ARBA00006383"/>
    </source>
</evidence>
<evidence type="ECO:0000313" key="5">
    <source>
        <dbReference type="EMBL" id="EKY27379.1"/>
    </source>
</evidence>
<dbReference type="eggNOG" id="COG2746">
    <property type="taxonomic scope" value="Bacteria"/>
</dbReference>
<dbReference type="EMBL" id="AMEZ01000036">
    <property type="protein sequence ID" value="EKY27379.1"/>
    <property type="molecule type" value="Genomic_DNA"/>
</dbReference>
<comment type="similarity">
    <text evidence="1 4">Belongs to the antibiotic N-acetyltransferase family.</text>
</comment>
<evidence type="ECO:0000256" key="4">
    <source>
        <dbReference type="RuleBase" id="RU365031"/>
    </source>
</evidence>
<keyword evidence="6" id="KW-1185">Reference proteome</keyword>
<dbReference type="InterPro" id="IPR003679">
    <property type="entry name" value="Amioglycoside_AcTrfase"/>
</dbReference>
<keyword evidence="2 4" id="KW-0808">Transferase</keyword>
<reference evidence="5 6" key="1">
    <citation type="submission" date="2012-05" db="EMBL/GenBank/DDBJ databases">
        <authorList>
            <person name="Weinstock G."/>
            <person name="Sodergren E."/>
            <person name="Lobos E.A."/>
            <person name="Fulton L."/>
            <person name="Fulton R."/>
            <person name="Courtney L."/>
            <person name="Fronick C."/>
            <person name="O'Laughlin M."/>
            <person name="Godfrey J."/>
            <person name="Wilson R.M."/>
            <person name="Miner T."/>
            <person name="Farmer C."/>
            <person name="Delehaunty K."/>
            <person name="Cordes M."/>
            <person name="Minx P."/>
            <person name="Tomlinson C."/>
            <person name="Chen J."/>
            <person name="Wollam A."/>
            <person name="Pepin K.H."/>
            <person name="Bhonagiri V."/>
            <person name="Zhang X."/>
            <person name="Suruliraj S."/>
            <person name="Warren W."/>
            <person name="Mitreva M."/>
            <person name="Mardis E.R."/>
            <person name="Wilson R.K."/>
        </authorList>
    </citation>
    <scope>NUCLEOTIDE SEQUENCE [LARGE SCALE GENOMIC DNA]</scope>
    <source>
        <strain evidence="5 6">DSM 1785</strain>
    </source>
</reference>